<accession>A0A6A8AFC0</accession>
<dbReference type="AlphaFoldDB" id="A0A6A8AFC0"/>
<evidence type="ECO:0000313" key="2">
    <source>
        <dbReference type="EMBL" id="MQY49464.1"/>
    </source>
</evidence>
<sequence>MWPLRGIVLVAASFAMAVTASAETKADRIVKILSATIPSCWAMPAPPEGQKADPFSVSFKLTPDGSVKSRPTAGKEPASDYERMTIESGVRAILRCAPYSALVTSGLPYEDWKDITIHFDPSQTDF</sequence>
<keyword evidence="3" id="KW-1185">Reference proteome</keyword>
<evidence type="ECO:0008006" key="4">
    <source>
        <dbReference type="Google" id="ProtNLM"/>
    </source>
</evidence>
<organism evidence="2 3">
    <name type="scientific">Endobacterium cereale</name>
    <dbReference type="NCBI Taxonomy" id="2663029"/>
    <lineage>
        <taxon>Bacteria</taxon>
        <taxon>Pseudomonadati</taxon>
        <taxon>Pseudomonadota</taxon>
        <taxon>Alphaproteobacteria</taxon>
        <taxon>Hyphomicrobiales</taxon>
        <taxon>Rhizobiaceae</taxon>
        <taxon>Endobacterium</taxon>
    </lineage>
</organism>
<feature type="chain" id="PRO_5025386831" description="Cell envelope integrity protein TolA" evidence="1">
    <location>
        <begin position="23"/>
        <end position="126"/>
    </location>
</feature>
<dbReference type="Gene3D" id="3.30.1150.10">
    <property type="match status" value="1"/>
</dbReference>
<comment type="caution">
    <text evidence="2">The sequence shown here is derived from an EMBL/GenBank/DDBJ whole genome shotgun (WGS) entry which is preliminary data.</text>
</comment>
<keyword evidence="1" id="KW-0732">Signal</keyword>
<name>A0A6A8AFC0_9HYPH</name>
<feature type="signal peptide" evidence="1">
    <location>
        <begin position="1"/>
        <end position="22"/>
    </location>
</feature>
<protein>
    <recommendedName>
        <fullName evidence="4">Cell envelope integrity protein TolA</fullName>
    </recommendedName>
</protein>
<reference evidence="2 3" key="1">
    <citation type="submission" date="2019-11" db="EMBL/GenBank/DDBJ databases">
        <title>Genome analysis of Rhizobacterium cereale a novel genus and species isolated from maize roots in North Spain.</title>
        <authorList>
            <person name="Menendez E."/>
            <person name="Flores-Felix J.D."/>
            <person name="Ramirez-Bahena M.-H."/>
            <person name="Igual J.M."/>
            <person name="Garcia-Fraile P."/>
            <person name="Peix A."/>
            <person name="Velazquez E."/>
        </authorList>
    </citation>
    <scope>NUCLEOTIDE SEQUENCE [LARGE SCALE GENOMIC DNA]</scope>
    <source>
        <strain evidence="2 3">RZME27</strain>
    </source>
</reference>
<evidence type="ECO:0000313" key="3">
    <source>
        <dbReference type="Proteomes" id="UP000435138"/>
    </source>
</evidence>
<proteinExistence type="predicted"/>
<evidence type="ECO:0000256" key="1">
    <source>
        <dbReference type="SAM" id="SignalP"/>
    </source>
</evidence>
<dbReference type="EMBL" id="WIXI01000050">
    <property type="protein sequence ID" value="MQY49464.1"/>
    <property type="molecule type" value="Genomic_DNA"/>
</dbReference>
<dbReference type="SUPFAM" id="SSF74653">
    <property type="entry name" value="TolA/TonB C-terminal domain"/>
    <property type="match status" value="1"/>
</dbReference>
<gene>
    <name evidence="2" type="ORF">GAO09_25850</name>
</gene>
<dbReference type="RefSeq" id="WP_153359214.1">
    <property type="nucleotide sequence ID" value="NZ_JAYKOO010000001.1"/>
</dbReference>
<dbReference type="Proteomes" id="UP000435138">
    <property type="component" value="Unassembled WGS sequence"/>
</dbReference>